<name>A0A024GH56_9STRA</name>
<evidence type="ECO:0000313" key="2">
    <source>
        <dbReference type="Proteomes" id="UP000053237"/>
    </source>
</evidence>
<protein>
    <recommendedName>
        <fullName evidence="3">Phosphoglycerate mutase</fullName>
    </recommendedName>
</protein>
<dbReference type="CDD" id="cd07067">
    <property type="entry name" value="HP_PGM_like"/>
    <property type="match status" value="1"/>
</dbReference>
<keyword evidence="2" id="KW-1185">Reference proteome</keyword>
<accession>A0A024GH56</accession>
<organism evidence="1 2">
    <name type="scientific">Albugo candida</name>
    <dbReference type="NCBI Taxonomy" id="65357"/>
    <lineage>
        <taxon>Eukaryota</taxon>
        <taxon>Sar</taxon>
        <taxon>Stramenopiles</taxon>
        <taxon>Oomycota</taxon>
        <taxon>Peronosporomycetes</taxon>
        <taxon>Albuginales</taxon>
        <taxon>Albuginaceae</taxon>
        <taxon>Albugo</taxon>
    </lineage>
</organism>
<dbReference type="Gene3D" id="3.40.50.1240">
    <property type="entry name" value="Phosphoglycerate mutase-like"/>
    <property type="match status" value="1"/>
</dbReference>
<gene>
    <name evidence="1" type="ORF">BN9_070230</name>
</gene>
<dbReference type="PANTHER" id="PTHR48100">
    <property type="entry name" value="BROAD-SPECIFICITY PHOSPHATASE YOR283W-RELATED"/>
    <property type="match status" value="1"/>
</dbReference>
<dbReference type="InterPro" id="IPR013078">
    <property type="entry name" value="His_Pase_superF_clade-1"/>
</dbReference>
<dbReference type="PANTHER" id="PTHR48100:SF61">
    <property type="entry name" value="PHOSPHOGLYCERATE MUTASE"/>
    <property type="match status" value="1"/>
</dbReference>
<reference evidence="1 2" key="1">
    <citation type="submission" date="2012-05" db="EMBL/GenBank/DDBJ databases">
        <title>Recombination and specialization in a pathogen metapopulation.</title>
        <authorList>
            <person name="Gardiner A."/>
            <person name="Kemen E."/>
            <person name="Schultz-Larsen T."/>
            <person name="MacLean D."/>
            <person name="Van Oosterhout C."/>
            <person name="Jones J.D.G."/>
        </authorList>
    </citation>
    <scope>NUCLEOTIDE SEQUENCE [LARGE SCALE GENOMIC DNA]</scope>
    <source>
        <strain evidence="1 2">Ac Nc2</strain>
    </source>
</reference>
<evidence type="ECO:0000313" key="1">
    <source>
        <dbReference type="EMBL" id="CCI46094.1"/>
    </source>
</evidence>
<evidence type="ECO:0008006" key="3">
    <source>
        <dbReference type="Google" id="ProtNLM"/>
    </source>
</evidence>
<dbReference type="GO" id="GO:0016791">
    <property type="term" value="F:phosphatase activity"/>
    <property type="evidence" value="ECO:0007669"/>
    <property type="project" value="TreeGrafter"/>
</dbReference>
<dbReference type="SUPFAM" id="SSF53254">
    <property type="entry name" value="Phosphoglycerate mutase-like"/>
    <property type="match status" value="1"/>
</dbReference>
<dbReference type="InterPro" id="IPR029033">
    <property type="entry name" value="His_PPase_superfam"/>
</dbReference>
<proteinExistence type="predicted"/>
<dbReference type="Proteomes" id="UP000053237">
    <property type="component" value="Unassembled WGS sequence"/>
</dbReference>
<dbReference type="InParanoid" id="A0A024GH56"/>
<dbReference type="GO" id="GO:0005737">
    <property type="term" value="C:cytoplasm"/>
    <property type="evidence" value="ECO:0007669"/>
    <property type="project" value="TreeGrafter"/>
</dbReference>
<dbReference type="OrthoDB" id="496981at2759"/>
<dbReference type="EMBL" id="CAIX01000116">
    <property type="protein sequence ID" value="CCI46094.1"/>
    <property type="molecule type" value="Genomic_DNA"/>
</dbReference>
<dbReference type="AlphaFoldDB" id="A0A024GH56"/>
<dbReference type="InterPro" id="IPR050275">
    <property type="entry name" value="PGM_Phosphatase"/>
</dbReference>
<comment type="caution">
    <text evidence="1">The sequence shown here is derived from an EMBL/GenBank/DDBJ whole genome shotgun (WGS) entry which is preliminary data.</text>
</comment>
<dbReference type="Pfam" id="PF00300">
    <property type="entry name" value="His_Phos_1"/>
    <property type="match status" value="1"/>
</dbReference>
<sequence>MTDAPSSEPKVLYCIRHGESMYNEWRKRSLLNFSWIYVRDPMIFDSPLTSKGQKEAQLLCQKIKREDIHTKVQVIVCSPLTRAIQTALEAFKGCEIPIVLEPLCREELGTACDVGSSPDELEKAFSHASEALDFSNLALLWWLPSSKQADSNGSIQLPKTPSEVTLIRECKKELERRIEEFVKSLMALPQQHIAIVGHSGYFKKMLRMQRKLNNCEMHIVTLDQVILKNQL</sequence>